<organism evidence="1 2">
    <name type="scientific">Leucocoprinus leucothites</name>
    <dbReference type="NCBI Taxonomy" id="201217"/>
    <lineage>
        <taxon>Eukaryota</taxon>
        <taxon>Fungi</taxon>
        <taxon>Dikarya</taxon>
        <taxon>Basidiomycota</taxon>
        <taxon>Agaricomycotina</taxon>
        <taxon>Agaricomycetes</taxon>
        <taxon>Agaricomycetidae</taxon>
        <taxon>Agaricales</taxon>
        <taxon>Agaricineae</taxon>
        <taxon>Agaricaceae</taxon>
        <taxon>Leucocoprinus</taxon>
    </lineage>
</organism>
<keyword evidence="2" id="KW-1185">Reference proteome</keyword>
<sequence length="439" mass="49475">MIDYNTKSYPAHLLDIKREIATGYPDFEARITRAWKEIIEELAVVTAQIYTGGQEYIPQVRFDDLETLSAEQVDTIKRRGCVVVKDIVDDEKAVGWRESLREFARVNPDVDGFPANNKQLFELYWTKPQVEARAHPNLLKATTWLNNLYHDRSGKATDVDLNVPLSYADRFRIRRAGSDWSSLPLAPHVDGGTIERWQDPAFRKCFDDILSGNWRQHDPYDLPGRLEARSSMYGRPNQASIFRSFQGWLSMSETGPNEGTLQLFPDVLLSNAYLILRPFFKPVPETCVPEGSPETLKPENWTLDLKSPDFPGIVPAGGGFIGPLPRPHSHPHLALEKTMVSVPTVRPGDAVFWHCDLIHAVEDIHKGAEDSAVMYIPAVPFTAQNFDYVKRQRECFLKGERPPDFPKGKAEDSLIGVATAEDIDNDVGRRAMGFAVTVA</sequence>
<protein>
    <recommendedName>
        <fullName evidence="3">DUF1479-domain-containing protein</fullName>
    </recommendedName>
</protein>
<evidence type="ECO:0008006" key="3">
    <source>
        <dbReference type="Google" id="ProtNLM"/>
    </source>
</evidence>
<evidence type="ECO:0000313" key="2">
    <source>
        <dbReference type="Proteomes" id="UP000559027"/>
    </source>
</evidence>
<dbReference type="Proteomes" id="UP000559027">
    <property type="component" value="Unassembled WGS sequence"/>
</dbReference>
<dbReference type="EMBL" id="JAACJO010000005">
    <property type="protein sequence ID" value="KAF5357951.1"/>
    <property type="molecule type" value="Genomic_DNA"/>
</dbReference>
<proteinExistence type="predicted"/>
<reference evidence="1 2" key="1">
    <citation type="journal article" date="2020" name="ISME J.">
        <title>Uncovering the hidden diversity of litter-decomposition mechanisms in mushroom-forming fungi.</title>
        <authorList>
            <person name="Floudas D."/>
            <person name="Bentzer J."/>
            <person name="Ahren D."/>
            <person name="Johansson T."/>
            <person name="Persson P."/>
            <person name="Tunlid A."/>
        </authorList>
    </citation>
    <scope>NUCLEOTIDE SEQUENCE [LARGE SCALE GENOMIC DNA]</scope>
    <source>
        <strain evidence="1 2">CBS 146.42</strain>
    </source>
</reference>
<dbReference type="InterPro" id="IPR027443">
    <property type="entry name" value="IPNS-like_sf"/>
</dbReference>
<dbReference type="AlphaFoldDB" id="A0A8H5LHU7"/>
<gene>
    <name evidence="1" type="ORF">D9756_001184</name>
</gene>
<dbReference type="PANTHER" id="PTHR30613">
    <property type="entry name" value="UNCHARACTERIZED PROTEIN YBIU-RELATED"/>
    <property type="match status" value="1"/>
</dbReference>
<dbReference type="SUPFAM" id="SSF51197">
    <property type="entry name" value="Clavaminate synthase-like"/>
    <property type="match status" value="1"/>
</dbReference>
<dbReference type="PANTHER" id="PTHR30613:SF1">
    <property type="entry name" value="DUF1479 DOMAIN PROTEIN (AFU_ORTHOLOGUE AFUA_5G09280)"/>
    <property type="match status" value="1"/>
</dbReference>
<accession>A0A8H5LHU7</accession>
<dbReference type="Pfam" id="PF07350">
    <property type="entry name" value="Gig2-like"/>
    <property type="match status" value="1"/>
</dbReference>
<name>A0A8H5LHU7_9AGAR</name>
<evidence type="ECO:0000313" key="1">
    <source>
        <dbReference type="EMBL" id="KAF5357951.1"/>
    </source>
</evidence>
<comment type="caution">
    <text evidence="1">The sequence shown here is derived from an EMBL/GenBank/DDBJ whole genome shotgun (WGS) entry which is preliminary data.</text>
</comment>
<dbReference type="InterPro" id="IPR010856">
    <property type="entry name" value="Gig2-like"/>
</dbReference>
<dbReference type="OrthoDB" id="8249012at2759"/>
<dbReference type="Gene3D" id="2.60.120.330">
    <property type="entry name" value="B-lactam Antibiotic, Isopenicillin N Synthase, Chain"/>
    <property type="match status" value="1"/>
</dbReference>